<comment type="function">
    <text evidence="7">Allows the formation of correctly charged Gln-tRNA(Gln) through the transamidation of misacylated Glu-tRNA(Gln) in organisms which lack glutaminyl-tRNA synthetase. The reaction takes place in the presence of glutamine and ATP through an activated gamma-phospho-Glu-tRNA(Gln).</text>
</comment>
<dbReference type="PROSITE" id="PS00571">
    <property type="entry name" value="AMIDASES"/>
    <property type="match status" value="1"/>
</dbReference>
<comment type="caution">
    <text evidence="9">The sequence shown here is derived from an EMBL/GenBank/DDBJ whole genome shotgun (WGS) entry which is preliminary data.</text>
</comment>
<dbReference type="HAMAP" id="MF_00120">
    <property type="entry name" value="GatA"/>
    <property type="match status" value="1"/>
</dbReference>
<dbReference type="InterPro" id="IPR020556">
    <property type="entry name" value="Amidase_CS"/>
</dbReference>
<dbReference type="EMBL" id="DSRT01000138">
    <property type="protein sequence ID" value="HGW29787.1"/>
    <property type="molecule type" value="Genomic_DNA"/>
</dbReference>
<evidence type="ECO:0000256" key="5">
    <source>
        <dbReference type="ARBA" id="ARBA00022917"/>
    </source>
</evidence>
<dbReference type="Gene3D" id="3.90.1300.10">
    <property type="entry name" value="Amidase signature (AS) domain"/>
    <property type="match status" value="1"/>
</dbReference>
<sequence length="478" mass="52199">MRANELTLIEALTKLKKGDLSSRELLEDCYSRIKKLDPKFNAFITLRKDAALVEADYADKEIKEKGEGVFDEKPLLGIPYACKDNFSTEGIQTTASSNILKGYIPPFESTVTKRLKEAGAILIGKTNMDAFAHGSSTETSDFFKTKNPWDIERVPGGSSGGSAVAVSTNMCIFAIGSETAGSIRVPAVWCGVTGVKPTYGRVSRYGVIAMASSTDSPGPLAKNVEDASYVLSVIAGKDINDATSSPAEVEDYAAKLLSFNLKGMKFGMPKSYFSLELEPGVRQSVEQAANFLTKLGVEIIEIDLLDPKYSIGVYTILQRSEVSSNLARFDGIRYGHNRNYFGFEAKKRMMLGAYALSAGYYDQYYAKAQRVRTLIVEDFNKAFEKVDVIFAPAMTCVAPKLGIADTNPMLGEAMDLLQEPSSIAGLCAISVPCGFSEGLPVGFQLIGNRLQESCILGAAYAYQQQTDYHKKFPEMREE</sequence>
<organism evidence="9">
    <name type="scientific">candidate division WWE3 bacterium</name>
    <dbReference type="NCBI Taxonomy" id="2053526"/>
    <lineage>
        <taxon>Bacteria</taxon>
        <taxon>Katanobacteria</taxon>
    </lineage>
</organism>
<dbReference type="PANTHER" id="PTHR11895:SF151">
    <property type="entry name" value="GLUTAMYL-TRNA(GLN) AMIDOTRANSFERASE SUBUNIT A"/>
    <property type="match status" value="1"/>
</dbReference>
<dbReference type="InterPro" id="IPR000120">
    <property type="entry name" value="Amidase"/>
</dbReference>
<dbReference type="Pfam" id="PF01425">
    <property type="entry name" value="Amidase"/>
    <property type="match status" value="1"/>
</dbReference>
<keyword evidence="2 7" id="KW-0436">Ligase</keyword>
<dbReference type="NCBIfam" id="TIGR00132">
    <property type="entry name" value="gatA"/>
    <property type="match status" value="1"/>
</dbReference>
<protein>
    <recommendedName>
        <fullName evidence="7">Glutamyl-tRNA(Gln) amidotransferase subunit A</fullName>
        <shortName evidence="7">Glu-ADT subunit A</shortName>
        <ecNumber evidence="7">6.3.5.7</ecNumber>
    </recommendedName>
</protein>
<dbReference type="InterPro" id="IPR036928">
    <property type="entry name" value="AS_sf"/>
</dbReference>
<comment type="subunit">
    <text evidence="7">Heterotrimer of A, B and C subunits.</text>
</comment>
<dbReference type="AlphaFoldDB" id="A0A7C4TP95"/>
<dbReference type="InterPro" id="IPR004412">
    <property type="entry name" value="GatA"/>
</dbReference>
<reference evidence="9" key="1">
    <citation type="journal article" date="2020" name="mSystems">
        <title>Genome- and Community-Level Interaction Insights into Carbon Utilization and Element Cycling Functions of Hydrothermarchaeota in Hydrothermal Sediment.</title>
        <authorList>
            <person name="Zhou Z."/>
            <person name="Liu Y."/>
            <person name="Xu W."/>
            <person name="Pan J."/>
            <person name="Luo Z.H."/>
            <person name="Li M."/>
        </authorList>
    </citation>
    <scope>NUCLEOTIDE SEQUENCE [LARGE SCALE GENOMIC DNA]</scope>
    <source>
        <strain evidence="9">SpSt-417</strain>
    </source>
</reference>
<dbReference type="GO" id="GO:0050567">
    <property type="term" value="F:glutaminyl-tRNA synthase (glutamine-hydrolyzing) activity"/>
    <property type="evidence" value="ECO:0007669"/>
    <property type="project" value="UniProtKB-UniRule"/>
</dbReference>
<evidence type="ECO:0000259" key="8">
    <source>
        <dbReference type="Pfam" id="PF01425"/>
    </source>
</evidence>
<dbReference type="SUPFAM" id="SSF75304">
    <property type="entry name" value="Amidase signature (AS) enzymes"/>
    <property type="match status" value="1"/>
</dbReference>
<dbReference type="PANTHER" id="PTHR11895">
    <property type="entry name" value="TRANSAMIDASE"/>
    <property type="match status" value="1"/>
</dbReference>
<name>A0A7C4TP95_UNCKA</name>
<feature type="active site" description="Charge relay system" evidence="7">
    <location>
        <position position="158"/>
    </location>
</feature>
<keyword evidence="4 7" id="KW-0067">ATP-binding</keyword>
<dbReference type="EC" id="6.3.5.7" evidence="7"/>
<dbReference type="GO" id="GO:0030956">
    <property type="term" value="C:glutamyl-tRNA(Gln) amidotransferase complex"/>
    <property type="evidence" value="ECO:0007669"/>
    <property type="project" value="InterPro"/>
</dbReference>
<keyword evidence="9" id="KW-0808">Transferase</keyword>
<feature type="active site" description="Acyl-ester intermediate" evidence="7">
    <location>
        <position position="182"/>
    </location>
</feature>
<proteinExistence type="inferred from homology"/>
<dbReference type="GO" id="GO:0016740">
    <property type="term" value="F:transferase activity"/>
    <property type="evidence" value="ECO:0007669"/>
    <property type="project" value="UniProtKB-KW"/>
</dbReference>
<evidence type="ECO:0000256" key="7">
    <source>
        <dbReference type="HAMAP-Rule" id="MF_00120"/>
    </source>
</evidence>
<evidence type="ECO:0000256" key="6">
    <source>
        <dbReference type="ARBA" id="ARBA00047407"/>
    </source>
</evidence>
<accession>A0A7C4TP95</accession>
<feature type="active site" description="Charge relay system" evidence="7">
    <location>
        <position position="83"/>
    </location>
</feature>
<keyword evidence="5 7" id="KW-0648">Protein biosynthesis</keyword>
<evidence type="ECO:0000256" key="4">
    <source>
        <dbReference type="ARBA" id="ARBA00022840"/>
    </source>
</evidence>
<keyword evidence="3 7" id="KW-0547">Nucleotide-binding</keyword>
<dbReference type="GO" id="GO:0005524">
    <property type="term" value="F:ATP binding"/>
    <property type="evidence" value="ECO:0007669"/>
    <property type="project" value="UniProtKB-KW"/>
</dbReference>
<dbReference type="GO" id="GO:0006412">
    <property type="term" value="P:translation"/>
    <property type="evidence" value="ECO:0007669"/>
    <property type="project" value="UniProtKB-UniRule"/>
</dbReference>
<dbReference type="InterPro" id="IPR023631">
    <property type="entry name" value="Amidase_dom"/>
</dbReference>
<comment type="catalytic activity">
    <reaction evidence="6 7">
        <text>L-glutamyl-tRNA(Gln) + L-glutamine + ATP + H2O = L-glutaminyl-tRNA(Gln) + L-glutamate + ADP + phosphate + H(+)</text>
        <dbReference type="Rhea" id="RHEA:17521"/>
        <dbReference type="Rhea" id="RHEA-COMP:9681"/>
        <dbReference type="Rhea" id="RHEA-COMP:9684"/>
        <dbReference type="ChEBI" id="CHEBI:15377"/>
        <dbReference type="ChEBI" id="CHEBI:15378"/>
        <dbReference type="ChEBI" id="CHEBI:29985"/>
        <dbReference type="ChEBI" id="CHEBI:30616"/>
        <dbReference type="ChEBI" id="CHEBI:43474"/>
        <dbReference type="ChEBI" id="CHEBI:58359"/>
        <dbReference type="ChEBI" id="CHEBI:78520"/>
        <dbReference type="ChEBI" id="CHEBI:78521"/>
        <dbReference type="ChEBI" id="CHEBI:456216"/>
        <dbReference type="EC" id="6.3.5.7"/>
    </reaction>
</comment>
<feature type="domain" description="Amidase" evidence="8">
    <location>
        <begin position="24"/>
        <end position="455"/>
    </location>
</feature>
<comment type="similarity">
    <text evidence="1 7">Belongs to the amidase family. GatA subfamily.</text>
</comment>
<evidence type="ECO:0000256" key="3">
    <source>
        <dbReference type="ARBA" id="ARBA00022741"/>
    </source>
</evidence>
<evidence type="ECO:0000256" key="1">
    <source>
        <dbReference type="ARBA" id="ARBA00008069"/>
    </source>
</evidence>
<evidence type="ECO:0000313" key="9">
    <source>
        <dbReference type="EMBL" id="HGW29787.1"/>
    </source>
</evidence>
<gene>
    <name evidence="7 9" type="primary">gatA</name>
    <name evidence="9" type="ORF">ENR63_02605</name>
</gene>
<evidence type="ECO:0000256" key="2">
    <source>
        <dbReference type="ARBA" id="ARBA00022598"/>
    </source>
</evidence>